<dbReference type="Proteomes" id="UP001215151">
    <property type="component" value="Unassembled WGS sequence"/>
</dbReference>
<evidence type="ECO:0000313" key="2">
    <source>
        <dbReference type="Proteomes" id="UP001215151"/>
    </source>
</evidence>
<protein>
    <submittedName>
        <fullName evidence="1">Uncharacterized protein</fullName>
    </submittedName>
</protein>
<organism evidence="1 2">
    <name type="scientific">Trametes cubensis</name>
    <dbReference type="NCBI Taxonomy" id="1111947"/>
    <lineage>
        <taxon>Eukaryota</taxon>
        <taxon>Fungi</taxon>
        <taxon>Dikarya</taxon>
        <taxon>Basidiomycota</taxon>
        <taxon>Agaricomycotina</taxon>
        <taxon>Agaricomycetes</taxon>
        <taxon>Polyporales</taxon>
        <taxon>Polyporaceae</taxon>
        <taxon>Trametes</taxon>
    </lineage>
</organism>
<sequence>MSENSTPPPLDCPPVLESERRRRTFEFQDYRPLSPYASNIYQLSPEELVDKALNALQGANIQLIEWKTLLYQRMGVPVVSKDFHYLVPDIHILLASAILEEDQGLPQSIPPPLLLRTGGEIYSKATLYRVTRYTSAARAQHLVIYPASFISYAPSELEPKPYLTSLSSPLCKTVLVPTPPAMYASLIRLIRSYTRYDPTRMMLESDLSELIGYHLYGLQGYVDVDDEVLCEDLQVLRRVEDAVRVVKEWRDTHRFREEERWIADALVNVVSGKWSCEDIPWAEPVHKS</sequence>
<accession>A0AAD7THA2</accession>
<dbReference type="EMBL" id="JAPEVG010000665">
    <property type="protein sequence ID" value="KAJ8456538.1"/>
    <property type="molecule type" value="Genomic_DNA"/>
</dbReference>
<reference evidence="1" key="1">
    <citation type="submission" date="2022-11" db="EMBL/GenBank/DDBJ databases">
        <title>Genome Sequence of Cubamyces cubensis.</title>
        <authorList>
            <person name="Buettner E."/>
        </authorList>
    </citation>
    <scope>NUCLEOTIDE SEQUENCE</scope>
    <source>
        <strain evidence="1">MPL-01</strain>
    </source>
</reference>
<proteinExistence type="predicted"/>
<dbReference type="AlphaFoldDB" id="A0AAD7THA2"/>
<evidence type="ECO:0000313" key="1">
    <source>
        <dbReference type="EMBL" id="KAJ8456538.1"/>
    </source>
</evidence>
<name>A0AAD7THA2_9APHY</name>
<gene>
    <name evidence="1" type="ORF">ONZ51_g12064</name>
</gene>
<comment type="caution">
    <text evidence="1">The sequence shown here is derived from an EMBL/GenBank/DDBJ whole genome shotgun (WGS) entry which is preliminary data.</text>
</comment>
<keyword evidence="2" id="KW-1185">Reference proteome</keyword>